<dbReference type="Proteomes" id="UP000236178">
    <property type="component" value="Unassembled WGS sequence"/>
</dbReference>
<evidence type="ECO:0000313" key="4">
    <source>
        <dbReference type="EMBL" id="PKT75047.1"/>
    </source>
</evidence>
<dbReference type="Gene3D" id="2.130.10.130">
    <property type="entry name" value="Integrin alpha, N-terminal"/>
    <property type="match status" value="1"/>
</dbReference>
<accession>A0A2I0SYM8</accession>
<proteinExistence type="predicted"/>
<keyword evidence="2" id="KW-0677">Repeat</keyword>
<reference evidence="4 5" key="1">
    <citation type="submission" date="2017-12" db="EMBL/GenBank/DDBJ databases">
        <title>Streptomyces populusis sp. nov., a novel endophytic actinobacterium isolated from stems of Populus adenopoda Maxim.</title>
        <authorList>
            <person name="Wang Z."/>
        </authorList>
    </citation>
    <scope>NUCLEOTIDE SEQUENCE [LARGE SCALE GENOMIC DNA]</scope>
    <source>
        <strain evidence="4 5">A249</strain>
    </source>
</reference>
<evidence type="ECO:0008006" key="6">
    <source>
        <dbReference type="Google" id="ProtNLM"/>
    </source>
</evidence>
<dbReference type="SUPFAM" id="SSF69318">
    <property type="entry name" value="Integrin alpha N-terminal domain"/>
    <property type="match status" value="1"/>
</dbReference>
<evidence type="ECO:0000256" key="2">
    <source>
        <dbReference type="ARBA" id="ARBA00022737"/>
    </source>
</evidence>
<evidence type="ECO:0000313" key="5">
    <source>
        <dbReference type="Proteomes" id="UP000236178"/>
    </source>
</evidence>
<keyword evidence="1" id="KW-0732">Signal</keyword>
<keyword evidence="5" id="KW-1185">Reference proteome</keyword>
<name>A0A2I0SYM8_9ACTN</name>
<dbReference type="AlphaFoldDB" id="A0A2I0SYM8"/>
<dbReference type="EMBL" id="PJOS01000001">
    <property type="protein sequence ID" value="PKT75047.1"/>
    <property type="molecule type" value="Genomic_DNA"/>
</dbReference>
<dbReference type="InterPro" id="IPR028994">
    <property type="entry name" value="Integrin_alpha_N"/>
</dbReference>
<organism evidence="4 5">
    <name type="scientific">Streptomyces populi</name>
    <dbReference type="NCBI Taxonomy" id="2058924"/>
    <lineage>
        <taxon>Bacteria</taxon>
        <taxon>Bacillati</taxon>
        <taxon>Actinomycetota</taxon>
        <taxon>Actinomycetes</taxon>
        <taxon>Kitasatosporales</taxon>
        <taxon>Streptomycetaceae</taxon>
        <taxon>Streptomyces</taxon>
    </lineage>
</organism>
<keyword evidence="3" id="KW-0325">Glycoprotein</keyword>
<dbReference type="RefSeq" id="WP_103547358.1">
    <property type="nucleotide sequence ID" value="NZ_JBHJSK010000002.1"/>
</dbReference>
<protein>
    <recommendedName>
        <fullName evidence="6">Esterase</fullName>
    </recommendedName>
</protein>
<dbReference type="SMART" id="SM00191">
    <property type="entry name" value="Int_alpha"/>
    <property type="match status" value="1"/>
</dbReference>
<comment type="caution">
    <text evidence="4">The sequence shown here is derived from an EMBL/GenBank/DDBJ whole genome shotgun (WGS) entry which is preliminary data.</text>
</comment>
<evidence type="ECO:0000256" key="1">
    <source>
        <dbReference type="ARBA" id="ARBA00022729"/>
    </source>
</evidence>
<dbReference type="OrthoDB" id="4145526at2"/>
<sequence>MAVYTPARDARARRYEPWRLQRLVNDVAEAERLGVGAVQIERYRVYRIDARPAAGSYAFTQNTAGIPGADEAEDSFGTTVAVGDIDKDGKPELFISAAEENNATGAVWVLPSGTGGPTAKGSSIITAPSVGFPQKDSTLLGGNGLLGSI</sequence>
<gene>
    <name evidence="4" type="ORF">CW362_00335</name>
</gene>
<dbReference type="InterPro" id="IPR013517">
    <property type="entry name" value="FG-GAP"/>
</dbReference>
<evidence type="ECO:0000256" key="3">
    <source>
        <dbReference type="ARBA" id="ARBA00023180"/>
    </source>
</evidence>
<dbReference type="InterPro" id="IPR013519">
    <property type="entry name" value="Int_alpha_beta-p"/>
</dbReference>
<dbReference type="Pfam" id="PF01839">
    <property type="entry name" value="FG-GAP"/>
    <property type="match status" value="1"/>
</dbReference>
<dbReference type="PROSITE" id="PS51470">
    <property type="entry name" value="FG_GAP"/>
    <property type="match status" value="1"/>
</dbReference>